<evidence type="ECO:0000313" key="2">
    <source>
        <dbReference type="Proteomes" id="UP000789920"/>
    </source>
</evidence>
<evidence type="ECO:0000313" key="1">
    <source>
        <dbReference type="EMBL" id="CAG8833985.1"/>
    </source>
</evidence>
<accession>A0ACA9SCD6</accession>
<name>A0ACA9SCD6_9GLOM</name>
<dbReference type="EMBL" id="CAJVQC010107922">
    <property type="protein sequence ID" value="CAG8833985.1"/>
    <property type="molecule type" value="Genomic_DNA"/>
</dbReference>
<protein>
    <submittedName>
        <fullName evidence="1">271_t:CDS:1</fullName>
    </submittedName>
</protein>
<feature type="non-terminal residue" evidence="1">
    <location>
        <position position="1"/>
    </location>
</feature>
<comment type="caution">
    <text evidence="1">The sequence shown here is derived from an EMBL/GenBank/DDBJ whole genome shotgun (WGS) entry which is preliminary data.</text>
</comment>
<gene>
    <name evidence="1" type="ORF">RPERSI_LOCUS29031</name>
</gene>
<sequence>LTSLSVDVDIKLFQNHCLAHIINLIIQNDIKKIKHIINKDCVKALHTSPKCCQAFINTCNYKDISVKIPLFDCITRWNSMFLILDFAIKVKKAFLKLKDKDQFFSDLSSEKNGDKQ</sequence>
<keyword evidence="2" id="KW-1185">Reference proteome</keyword>
<organism evidence="1 2">
    <name type="scientific">Racocetra persica</name>
    <dbReference type="NCBI Taxonomy" id="160502"/>
    <lineage>
        <taxon>Eukaryota</taxon>
        <taxon>Fungi</taxon>
        <taxon>Fungi incertae sedis</taxon>
        <taxon>Mucoromycota</taxon>
        <taxon>Glomeromycotina</taxon>
        <taxon>Glomeromycetes</taxon>
        <taxon>Diversisporales</taxon>
        <taxon>Gigasporaceae</taxon>
        <taxon>Racocetra</taxon>
    </lineage>
</organism>
<reference evidence="1" key="1">
    <citation type="submission" date="2021-06" db="EMBL/GenBank/DDBJ databases">
        <authorList>
            <person name="Kallberg Y."/>
            <person name="Tangrot J."/>
            <person name="Rosling A."/>
        </authorList>
    </citation>
    <scope>NUCLEOTIDE SEQUENCE</scope>
    <source>
        <strain evidence="1">MA461A</strain>
    </source>
</reference>
<dbReference type="Proteomes" id="UP000789920">
    <property type="component" value="Unassembled WGS sequence"/>
</dbReference>
<proteinExistence type="predicted"/>
<feature type="non-terminal residue" evidence="1">
    <location>
        <position position="116"/>
    </location>
</feature>